<comment type="caution">
    <text evidence="1">The sequence shown here is derived from an EMBL/GenBank/DDBJ whole genome shotgun (WGS) entry which is preliminary data.</text>
</comment>
<proteinExistence type="predicted"/>
<evidence type="ECO:0000313" key="2">
    <source>
        <dbReference type="Proteomes" id="UP001224682"/>
    </source>
</evidence>
<keyword evidence="2" id="KW-1185">Reference proteome</keyword>
<organism evidence="1 2">
    <name type="scientific">Ancylobacter polymorphus</name>
    <dbReference type="NCBI Taxonomy" id="223390"/>
    <lineage>
        <taxon>Bacteria</taxon>
        <taxon>Pseudomonadati</taxon>
        <taxon>Pseudomonadota</taxon>
        <taxon>Alphaproteobacteria</taxon>
        <taxon>Hyphomicrobiales</taxon>
        <taxon>Xanthobacteraceae</taxon>
        <taxon>Ancylobacter</taxon>
    </lineage>
</organism>
<reference evidence="1 2" key="1">
    <citation type="submission" date="2023-07" db="EMBL/GenBank/DDBJ databases">
        <title>Genomic Encyclopedia of Type Strains, Phase IV (KMG-IV): sequencing the most valuable type-strain genomes for metagenomic binning, comparative biology and taxonomic classification.</title>
        <authorList>
            <person name="Goeker M."/>
        </authorList>
    </citation>
    <scope>NUCLEOTIDE SEQUENCE [LARGE SCALE GENOMIC DNA]</scope>
    <source>
        <strain evidence="1 2">DSM 2457</strain>
    </source>
</reference>
<dbReference type="Proteomes" id="UP001224682">
    <property type="component" value="Unassembled WGS sequence"/>
</dbReference>
<name>A0ABU0BJH8_9HYPH</name>
<protein>
    <submittedName>
        <fullName evidence="1">Uncharacterized protein</fullName>
    </submittedName>
</protein>
<dbReference type="RefSeq" id="WP_307023441.1">
    <property type="nucleotide sequence ID" value="NZ_JAUSUI010000016.1"/>
</dbReference>
<evidence type="ECO:0000313" key="1">
    <source>
        <dbReference type="EMBL" id="MDQ0305423.1"/>
    </source>
</evidence>
<accession>A0ABU0BJH8</accession>
<gene>
    <name evidence="1" type="ORF">J2S75_004482</name>
</gene>
<sequence length="99" mass="11028">MSIRNQLSRQWLAEEGSKHLAQPFSRHAFDTLEGKTRRRLGQHRIVEADEADAGNVRAERCRILGDRNGSCALEATSHRDGGWQISLDDSACLPEGGTR</sequence>
<dbReference type="EMBL" id="JAUSUI010000016">
    <property type="protein sequence ID" value="MDQ0305423.1"/>
    <property type="molecule type" value="Genomic_DNA"/>
</dbReference>